<feature type="chain" id="PRO_5043931581" description="FXYD domain-containing ion transport regulator" evidence="9">
    <location>
        <begin position="39"/>
        <end position="169"/>
    </location>
</feature>
<dbReference type="InterPro" id="IPR000272">
    <property type="entry name" value="Ion-transport_regulator_FXYD"/>
</dbReference>
<keyword evidence="7" id="KW-1133">Transmembrane helix</keyword>
<evidence type="ECO:0000313" key="10">
    <source>
        <dbReference type="EMBL" id="CAK6960464.1"/>
    </source>
</evidence>
<comment type="caution">
    <text evidence="10">The sequence shown here is derived from an EMBL/GenBank/DDBJ whole genome shotgun (WGS) entry which is preliminary data.</text>
</comment>
<organism evidence="10 11">
    <name type="scientific">Scomber scombrus</name>
    <name type="common">Atlantic mackerel</name>
    <name type="synonym">Scomber vernalis</name>
    <dbReference type="NCBI Taxonomy" id="13677"/>
    <lineage>
        <taxon>Eukaryota</taxon>
        <taxon>Metazoa</taxon>
        <taxon>Chordata</taxon>
        <taxon>Craniata</taxon>
        <taxon>Vertebrata</taxon>
        <taxon>Euteleostomi</taxon>
        <taxon>Actinopterygii</taxon>
        <taxon>Neopterygii</taxon>
        <taxon>Teleostei</taxon>
        <taxon>Neoteleostei</taxon>
        <taxon>Acanthomorphata</taxon>
        <taxon>Pelagiaria</taxon>
        <taxon>Scombriformes</taxon>
        <taxon>Scombridae</taxon>
        <taxon>Scomber</taxon>
    </lineage>
</organism>
<feature type="region of interest" description="Disordered" evidence="8">
    <location>
        <begin position="59"/>
        <end position="127"/>
    </location>
</feature>
<evidence type="ECO:0000256" key="6">
    <source>
        <dbReference type="ARBA" id="ARBA00023136"/>
    </source>
</evidence>
<reference evidence="10 11" key="1">
    <citation type="submission" date="2024-01" db="EMBL/GenBank/DDBJ databases">
        <authorList>
            <person name="Alioto T."/>
            <person name="Alioto T."/>
            <person name="Gomez Garrido J."/>
        </authorList>
    </citation>
    <scope>NUCLEOTIDE SEQUENCE [LARGE SCALE GENOMIC DNA]</scope>
</reference>
<gene>
    <name evidence="10" type="ORF">FSCOSCO3_A027872</name>
</gene>
<keyword evidence="5 7" id="KW-0406">Ion transport</keyword>
<dbReference type="PANTHER" id="PTHR14132:SF23">
    <property type="entry name" value="FXYD DOMAIN-CONTAINING ION TRANSPORT REGULATOR"/>
    <property type="match status" value="1"/>
</dbReference>
<evidence type="ECO:0000256" key="4">
    <source>
        <dbReference type="ARBA" id="ARBA00022692"/>
    </source>
</evidence>
<evidence type="ECO:0000256" key="5">
    <source>
        <dbReference type="ARBA" id="ARBA00023065"/>
    </source>
</evidence>
<dbReference type="Gene3D" id="1.20.5.780">
    <property type="entry name" value="Single helix bin"/>
    <property type="match status" value="1"/>
</dbReference>
<feature type="compositionally biased region" description="Low complexity" evidence="8">
    <location>
        <begin position="101"/>
        <end position="116"/>
    </location>
</feature>
<evidence type="ECO:0000256" key="7">
    <source>
        <dbReference type="RuleBase" id="RU364131"/>
    </source>
</evidence>
<keyword evidence="9" id="KW-0732">Signal</keyword>
<dbReference type="Proteomes" id="UP001314229">
    <property type="component" value="Unassembled WGS sequence"/>
</dbReference>
<proteinExistence type="inferred from homology"/>
<dbReference type="Pfam" id="PF02038">
    <property type="entry name" value="ATP1G1_PLM_MAT8"/>
    <property type="match status" value="1"/>
</dbReference>
<dbReference type="GO" id="GO:0043269">
    <property type="term" value="P:regulation of monoatomic ion transport"/>
    <property type="evidence" value="ECO:0007669"/>
    <property type="project" value="InterPro"/>
</dbReference>
<evidence type="ECO:0000256" key="9">
    <source>
        <dbReference type="SAM" id="SignalP"/>
    </source>
</evidence>
<feature type="signal peptide" evidence="9">
    <location>
        <begin position="1"/>
        <end position="38"/>
    </location>
</feature>
<keyword evidence="3 7" id="KW-0813">Transport</keyword>
<dbReference type="GO" id="GO:0017080">
    <property type="term" value="F:sodium channel regulator activity"/>
    <property type="evidence" value="ECO:0007669"/>
    <property type="project" value="TreeGrafter"/>
</dbReference>
<dbReference type="GO" id="GO:0006811">
    <property type="term" value="P:monoatomic ion transport"/>
    <property type="evidence" value="ECO:0007669"/>
    <property type="project" value="UniProtKB-KW"/>
</dbReference>
<name>A0AAV1NNV1_SCOSC</name>
<dbReference type="AlphaFoldDB" id="A0AAV1NNV1"/>
<feature type="transmembrane region" description="Helical" evidence="7">
    <location>
        <begin position="149"/>
        <end position="168"/>
    </location>
</feature>
<dbReference type="EMBL" id="CAWUFR010000045">
    <property type="protein sequence ID" value="CAK6960464.1"/>
    <property type="molecule type" value="Genomic_DNA"/>
</dbReference>
<dbReference type="GO" id="GO:0016020">
    <property type="term" value="C:membrane"/>
    <property type="evidence" value="ECO:0007669"/>
    <property type="project" value="UniProtKB-SubCell"/>
</dbReference>
<keyword evidence="11" id="KW-1185">Reference proteome</keyword>
<evidence type="ECO:0000256" key="1">
    <source>
        <dbReference type="ARBA" id="ARBA00004167"/>
    </source>
</evidence>
<sequence length="169" mass="18343">MMRLRTHLWTGSPHRMDIKINLASLTILLFVTLNVSRGQTSTDQNQTGPVTMAGLTMTTAPTPNGTRIETGVTSSSNPATRGNNNTIPEIKTTASSERTTKPQTKPTTTSVASSKSTAKKASENGTHQAVTWDPKWDQDFTYDYMSLRHAGLVIAAVLFIMGIMVISCK</sequence>
<protein>
    <recommendedName>
        <fullName evidence="7">FXYD domain-containing ion transport regulator</fullName>
    </recommendedName>
</protein>
<evidence type="ECO:0000256" key="8">
    <source>
        <dbReference type="SAM" id="MobiDB-lite"/>
    </source>
</evidence>
<comment type="similarity">
    <text evidence="2 7">Belongs to the FXYD family.</text>
</comment>
<feature type="compositionally biased region" description="Polar residues" evidence="8">
    <location>
        <begin position="59"/>
        <end position="97"/>
    </location>
</feature>
<dbReference type="PANTHER" id="PTHR14132">
    <property type="entry name" value="SODIUM/POTASSIUM-TRANSPORTING ATPASE SUBUNIT GAMMA"/>
    <property type="match status" value="1"/>
</dbReference>
<keyword evidence="4 7" id="KW-0812">Transmembrane</keyword>
<keyword evidence="6 7" id="KW-0472">Membrane</keyword>
<evidence type="ECO:0000313" key="11">
    <source>
        <dbReference type="Proteomes" id="UP001314229"/>
    </source>
</evidence>
<comment type="subcellular location">
    <subcellularLocation>
        <location evidence="1">Membrane</location>
        <topology evidence="1">Single-pass membrane protein</topology>
    </subcellularLocation>
</comment>
<evidence type="ECO:0000256" key="3">
    <source>
        <dbReference type="ARBA" id="ARBA00022448"/>
    </source>
</evidence>
<dbReference type="CDD" id="cd20323">
    <property type="entry name" value="FXYD_FXYD5"/>
    <property type="match status" value="1"/>
</dbReference>
<accession>A0AAV1NNV1</accession>
<evidence type="ECO:0000256" key="2">
    <source>
        <dbReference type="ARBA" id="ARBA00005948"/>
    </source>
</evidence>